<feature type="transmembrane region" description="Helical" evidence="1">
    <location>
        <begin position="42"/>
        <end position="63"/>
    </location>
</feature>
<feature type="transmembrane region" description="Helical" evidence="1">
    <location>
        <begin position="84"/>
        <end position="108"/>
    </location>
</feature>
<feature type="transmembrane region" description="Helical" evidence="1">
    <location>
        <begin position="141"/>
        <end position="161"/>
    </location>
</feature>
<dbReference type="AlphaFoldDB" id="A5G015"/>
<accession>A5G015</accession>
<proteinExistence type="predicted"/>
<keyword evidence="1" id="KW-0472">Membrane</keyword>
<dbReference type="InterPro" id="IPR014550">
    <property type="entry name" value="UCP028704_OpgC"/>
</dbReference>
<feature type="transmembrane region" description="Helical" evidence="1">
    <location>
        <begin position="168"/>
        <end position="184"/>
    </location>
</feature>
<gene>
    <name evidence="2" type="ordered locus">Acry_1997</name>
</gene>
<keyword evidence="1" id="KW-0812">Transmembrane</keyword>
<feature type="transmembrane region" description="Helical" evidence="1">
    <location>
        <begin position="12"/>
        <end position="30"/>
    </location>
</feature>
<protein>
    <submittedName>
        <fullName evidence="2">Uncharacterized protein-like protein</fullName>
    </submittedName>
</protein>
<dbReference type="HOGENOM" id="CLU_041000_2_0_5"/>
<feature type="transmembrane region" description="Helical" evidence="1">
    <location>
        <begin position="334"/>
        <end position="358"/>
    </location>
</feature>
<feature type="transmembrane region" description="Helical" evidence="1">
    <location>
        <begin position="300"/>
        <end position="322"/>
    </location>
</feature>
<sequence length="368" mass="40728">MMQLVRDGRDLRVDFFRGIALFCIFLDHIPHDTLARFTVRNLALNDATEIFILLAGFAAALVYGRKMDRAGPLSASADMLKRAWTLYIAHIFLFVLFAAQVALAAIWFARPQYISGVGIDHLVAKPLSAIIEAVPLLYQPAYLNVLPLYVAIMGGIAPLLFMLRFPRALLVLSFALYAGARIYGWNLPTHSGHGWYFNPFTWQLLFVLGMLFSRYGKPDLPVLATDAVAVVLLLIGFAILLTTWIEPSLAKHIPPLLKPFVSNIDKTGLHPYRLASILSLAWLASRHVRAEGRFLSSRLARVFVLIGQYGLPTYCASILLSYAGRIVMDTDDGWAMQIVVNLTGLAALLGVAAIAAWYRVKDAKPSVS</sequence>
<name>A5G015_ACICJ</name>
<dbReference type="EMBL" id="CP000697">
    <property type="protein sequence ID" value="ABQ31197.1"/>
    <property type="molecule type" value="Genomic_DNA"/>
</dbReference>
<evidence type="ECO:0000313" key="3">
    <source>
        <dbReference type="Proteomes" id="UP000000245"/>
    </source>
</evidence>
<feature type="transmembrane region" description="Helical" evidence="1">
    <location>
        <begin position="196"/>
        <end position="215"/>
    </location>
</feature>
<evidence type="ECO:0000256" key="1">
    <source>
        <dbReference type="SAM" id="Phobius"/>
    </source>
</evidence>
<keyword evidence="1" id="KW-1133">Transmembrane helix</keyword>
<dbReference type="eggNOG" id="COG4645">
    <property type="taxonomic scope" value="Bacteria"/>
</dbReference>
<dbReference type="STRING" id="349163.Acry_1997"/>
<dbReference type="PANTHER" id="PTHR38592">
    <property type="entry name" value="BLL4819 PROTEIN"/>
    <property type="match status" value="1"/>
</dbReference>
<dbReference type="PANTHER" id="PTHR38592:SF3">
    <property type="entry name" value="BLL4819 PROTEIN"/>
    <property type="match status" value="1"/>
</dbReference>
<dbReference type="Pfam" id="PF10129">
    <property type="entry name" value="OpgC_C"/>
    <property type="match status" value="1"/>
</dbReference>
<dbReference type="RefSeq" id="WP_012039740.1">
    <property type="nucleotide sequence ID" value="NC_009484.1"/>
</dbReference>
<dbReference type="KEGG" id="acr:Acry_1997"/>
<dbReference type="PIRSF" id="PIRSF028704">
    <property type="entry name" value="UPC028704"/>
    <property type="match status" value="1"/>
</dbReference>
<dbReference type="Proteomes" id="UP000000245">
    <property type="component" value="Chromosome"/>
</dbReference>
<evidence type="ECO:0000313" key="2">
    <source>
        <dbReference type="EMBL" id="ABQ31197.1"/>
    </source>
</evidence>
<organism evidence="2 3">
    <name type="scientific">Acidiphilium cryptum (strain JF-5)</name>
    <dbReference type="NCBI Taxonomy" id="349163"/>
    <lineage>
        <taxon>Bacteria</taxon>
        <taxon>Pseudomonadati</taxon>
        <taxon>Pseudomonadota</taxon>
        <taxon>Alphaproteobacteria</taxon>
        <taxon>Acetobacterales</taxon>
        <taxon>Acidocellaceae</taxon>
        <taxon>Acidiphilium</taxon>
    </lineage>
</organism>
<feature type="transmembrane region" description="Helical" evidence="1">
    <location>
        <begin position="227"/>
        <end position="250"/>
    </location>
</feature>
<keyword evidence="3" id="KW-1185">Reference proteome</keyword>
<reference evidence="2 3" key="1">
    <citation type="submission" date="2007-05" db="EMBL/GenBank/DDBJ databases">
        <title>Complete sequence of chromosome of Acidiphilium cryptum JF-5.</title>
        <authorList>
            <consortium name="US DOE Joint Genome Institute"/>
            <person name="Copeland A."/>
            <person name="Lucas S."/>
            <person name="Lapidus A."/>
            <person name="Barry K."/>
            <person name="Detter J.C."/>
            <person name="Glavina del Rio T."/>
            <person name="Hammon N."/>
            <person name="Israni S."/>
            <person name="Dalin E."/>
            <person name="Tice H."/>
            <person name="Pitluck S."/>
            <person name="Sims D."/>
            <person name="Brettin T."/>
            <person name="Bruce D."/>
            <person name="Han C."/>
            <person name="Schmutz J."/>
            <person name="Larimer F."/>
            <person name="Land M."/>
            <person name="Hauser L."/>
            <person name="Kyrpides N."/>
            <person name="Kim E."/>
            <person name="Magnuson T."/>
            <person name="Richardson P."/>
        </authorList>
    </citation>
    <scope>NUCLEOTIDE SEQUENCE [LARGE SCALE GENOMIC DNA]</scope>
    <source>
        <strain evidence="2 3">JF-5</strain>
    </source>
</reference>